<feature type="transmembrane region" description="Helical" evidence="1">
    <location>
        <begin position="106"/>
        <end position="124"/>
    </location>
</feature>
<dbReference type="Proteomes" id="UP000007468">
    <property type="component" value="Chromosome"/>
</dbReference>
<dbReference type="OrthoDB" id="9813172at2"/>
<feature type="transmembrane region" description="Helical" evidence="1">
    <location>
        <begin position="136"/>
        <end position="155"/>
    </location>
</feature>
<dbReference type="EMBL" id="CP002390">
    <property type="protein sequence ID" value="EFE28818.1"/>
    <property type="molecule type" value="Genomic_DNA"/>
</dbReference>
<accession>D6GPW5</accession>
<dbReference type="Pfam" id="PF14808">
    <property type="entry name" value="TMEM164"/>
    <property type="match status" value="1"/>
</dbReference>
<protein>
    <submittedName>
        <fullName evidence="2">TIGR02206 family protein</fullName>
    </submittedName>
</protein>
<evidence type="ECO:0000313" key="2">
    <source>
        <dbReference type="EMBL" id="EFE28818.1"/>
    </source>
</evidence>
<name>D6GPW5_FILAD</name>
<feature type="transmembrane region" description="Helical" evidence="1">
    <location>
        <begin position="208"/>
        <end position="228"/>
    </location>
</feature>
<keyword evidence="1" id="KW-0472">Membrane</keyword>
<keyword evidence="1" id="KW-0812">Transmembrane</keyword>
<feature type="transmembrane region" description="Helical" evidence="1">
    <location>
        <begin position="20"/>
        <end position="39"/>
    </location>
</feature>
<evidence type="ECO:0000256" key="1">
    <source>
        <dbReference type="SAM" id="Phobius"/>
    </source>
</evidence>
<dbReference type="STRING" id="546269.HMPREF0389_00738"/>
<dbReference type="RefSeq" id="WP_014262736.1">
    <property type="nucleotide sequence ID" value="NC_016630.1"/>
</dbReference>
<organism evidence="2 3">
    <name type="scientific">Filifactor alocis (strain ATCC 35896 / CCUG 47790 / D40 B5)</name>
    <name type="common">Fusobacterium alocis</name>
    <dbReference type="NCBI Taxonomy" id="546269"/>
    <lineage>
        <taxon>Bacteria</taxon>
        <taxon>Bacillati</taxon>
        <taxon>Bacillota</taxon>
        <taxon>Clostridia</taxon>
        <taxon>Peptostreptococcales</taxon>
        <taxon>Filifactoraceae</taxon>
        <taxon>Filifactor</taxon>
    </lineage>
</organism>
<dbReference type="eggNOG" id="COG5522">
    <property type="taxonomic scope" value="Bacteria"/>
</dbReference>
<dbReference type="NCBIfam" id="TIGR02206">
    <property type="entry name" value="intg_mem_TP0381"/>
    <property type="match status" value="1"/>
</dbReference>
<dbReference type="InterPro" id="IPR011737">
    <property type="entry name" value="CHP02206_TP0381"/>
</dbReference>
<evidence type="ECO:0000313" key="3">
    <source>
        <dbReference type="Proteomes" id="UP000007468"/>
    </source>
</evidence>
<dbReference type="KEGG" id="faa:HMPREF0389_00738"/>
<feature type="transmembrane region" description="Helical" evidence="1">
    <location>
        <begin position="83"/>
        <end position="99"/>
    </location>
</feature>
<feature type="transmembrane region" description="Helical" evidence="1">
    <location>
        <begin position="51"/>
        <end position="71"/>
    </location>
</feature>
<dbReference type="AlphaFoldDB" id="D6GPW5"/>
<proteinExistence type="predicted"/>
<reference evidence="3" key="1">
    <citation type="submission" date="2010-12" db="EMBL/GenBank/DDBJ databases">
        <title>The genome sequence of Filifactor alocis strain ATCC 35896.</title>
        <authorList>
            <consortium name="The Broad Institute Genome Sequencing Platform"/>
            <person name="Ward D."/>
            <person name="Earl A."/>
            <person name="Feldgarden M."/>
            <person name="Young S.K."/>
            <person name="Gargeya S."/>
            <person name="Zeng Q."/>
            <person name="Alvarado L."/>
            <person name="Berlin A."/>
            <person name="Bochicchio J."/>
            <person name="Chapman S.B."/>
            <person name="Chen Z."/>
            <person name="Freedman E."/>
            <person name="Gellesch M."/>
            <person name="Goldberg J."/>
            <person name="Griggs A."/>
            <person name="Gujja S."/>
            <person name="Heilman E."/>
            <person name="Heiman D."/>
            <person name="Howarth C."/>
            <person name="Mehta T."/>
            <person name="Neiman D."/>
            <person name="Pearson M."/>
            <person name="Roberts A."/>
            <person name="Saif S."/>
            <person name="Shea T."/>
            <person name="Shenoy N."/>
            <person name="Sisk P."/>
            <person name="Stolte C."/>
            <person name="Sykes S."/>
            <person name="White J."/>
            <person name="Yandava C."/>
            <person name="Izard J."/>
            <person name="Blanton J.M."/>
            <person name="Baranova O.V."/>
            <person name="Tanner A.C."/>
            <person name="Dewhirst F.E."/>
            <person name="Haas B."/>
            <person name="Nusbaum C."/>
            <person name="Birren B."/>
        </authorList>
    </citation>
    <scope>NUCLEOTIDE SEQUENCE [LARGE SCALE GENOMIC DNA]</scope>
    <source>
        <strain evidence="3">ATCC 35896 / D40 B5</strain>
    </source>
</reference>
<feature type="transmembrane region" description="Helical" evidence="1">
    <location>
        <begin position="167"/>
        <end position="188"/>
    </location>
</feature>
<gene>
    <name evidence="2" type="ordered locus">HMPREF0389_00738</name>
</gene>
<keyword evidence="1" id="KW-1133">Transmembrane helix</keyword>
<keyword evidence="3" id="KW-1185">Reference proteome</keyword>
<sequence>MLQHIVDVLYFSGGEFHTFSTSHCVMLGLIALIVILLLLSKKVGFSDSKNILRYSFIVALMLQQFMLYSWYMLNQQFSIHDSLPLYPCRIWQIVALLLLVTKKDHFFSISYLMGIPCAMVALLGPDVSGVGFPNVMFIQFFIGHGLLIIVPTYMYACHGKRLNDKSFLVALKMFLYYVITVKIVNRILDANYGYVNYPPYNNEFFAKIAPVYPFLYISFSLLVLIGWYKFAVRNNEEVTSSVKEILSSIRS</sequence>